<evidence type="ECO:0000256" key="1">
    <source>
        <dbReference type="ARBA" id="ARBA00004123"/>
    </source>
</evidence>
<dbReference type="Gene3D" id="3.40.50.300">
    <property type="entry name" value="P-loop containing nucleotide triphosphate hydrolases"/>
    <property type="match status" value="1"/>
</dbReference>
<dbReference type="InterPro" id="IPR027417">
    <property type="entry name" value="P-loop_NTPase"/>
</dbReference>
<evidence type="ECO:0000256" key="7">
    <source>
        <dbReference type="ARBA" id="ARBA00022694"/>
    </source>
</evidence>
<reference evidence="9 10" key="1">
    <citation type="journal article" date="2024" name="BMC Genomics">
        <title>De novo assembly and annotation of Popillia japonica's genome with initial clues to its potential as an invasive pest.</title>
        <authorList>
            <person name="Cucini C."/>
            <person name="Boschi S."/>
            <person name="Funari R."/>
            <person name="Cardaioli E."/>
            <person name="Iannotti N."/>
            <person name="Marturano G."/>
            <person name="Paoli F."/>
            <person name="Bruttini M."/>
            <person name="Carapelli A."/>
            <person name="Frati F."/>
            <person name="Nardi F."/>
        </authorList>
    </citation>
    <scope>NUCLEOTIDE SEQUENCE [LARGE SCALE GENOMIC DNA]</scope>
    <source>
        <strain evidence="9">DMR45628</strain>
    </source>
</reference>
<evidence type="ECO:0000313" key="9">
    <source>
        <dbReference type="EMBL" id="KAK9745290.1"/>
    </source>
</evidence>
<dbReference type="PANTHER" id="PTHR15641:SF1">
    <property type="entry name" value="ELONGATOR COMPLEX PROTEIN 5"/>
    <property type="match status" value="1"/>
</dbReference>
<dbReference type="GO" id="GO:0005634">
    <property type="term" value="C:nucleus"/>
    <property type="evidence" value="ECO:0007669"/>
    <property type="project" value="UniProtKB-SubCell"/>
</dbReference>
<gene>
    <name evidence="9" type="ORF">QE152_g7051</name>
</gene>
<keyword evidence="6" id="KW-0963">Cytoplasm</keyword>
<dbReference type="InterPro" id="IPR019519">
    <property type="entry name" value="Elp5"/>
</dbReference>
<evidence type="ECO:0000256" key="4">
    <source>
        <dbReference type="ARBA" id="ARBA00009567"/>
    </source>
</evidence>
<organism evidence="9 10">
    <name type="scientific">Popillia japonica</name>
    <name type="common">Japanese beetle</name>
    <dbReference type="NCBI Taxonomy" id="7064"/>
    <lineage>
        <taxon>Eukaryota</taxon>
        <taxon>Metazoa</taxon>
        <taxon>Ecdysozoa</taxon>
        <taxon>Arthropoda</taxon>
        <taxon>Hexapoda</taxon>
        <taxon>Insecta</taxon>
        <taxon>Pterygota</taxon>
        <taxon>Neoptera</taxon>
        <taxon>Endopterygota</taxon>
        <taxon>Coleoptera</taxon>
        <taxon>Polyphaga</taxon>
        <taxon>Scarabaeiformia</taxon>
        <taxon>Scarabaeidae</taxon>
        <taxon>Rutelinae</taxon>
        <taxon>Popillia</taxon>
    </lineage>
</organism>
<keyword evidence="7" id="KW-0819">tRNA processing</keyword>
<evidence type="ECO:0000256" key="3">
    <source>
        <dbReference type="ARBA" id="ARBA00005043"/>
    </source>
</evidence>
<comment type="subcellular location">
    <subcellularLocation>
        <location evidence="2">Cytoplasm</location>
    </subcellularLocation>
    <subcellularLocation>
        <location evidence="1">Nucleus</location>
    </subcellularLocation>
</comment>
<dbReference type="PANTHER" id="PTHR15641">
    <property type="entry name" value="ELONGATOR COMPLEX PROTEIN 5"/>
    <property type="match status" value="1"/>
</dbReference>
<evidence type="ECO:0000256" key="5">
    <source>
        <dbReference type="ARBA" id="ARBA00020264"/>
    </source>
</evidence>
<dbReference type="AlphaFoldDB" id="A0AAW1MGB8"/>
<evidence type="ECO:0000256" key="6">
    <source>
        <dbReference type="ARBA" id="ARBA00022490"/>
    </source>
</evidence>
<keyword evidence="8" id="KW-0539">Nucleus</keyword>
<dbReference type="Proteomes" id="UP001458880">
    <property type="component" value="Unassembled WGS sequence"/>
</dbReference>
<comment type="pathway">
    <text evidence="3">tRNA modification; 5-methoxycarbonylmethyl-2-thiouridine-tRNA biosynthesis.</text>
</comment>
<protein>
    <recommendedName>
        <fullName evidence="5">Elongator complex protein 5</fullName>
    </recommendedName>
</protein>
<dbReference type="GO" id="GO:0000049">
    <property type="term" value="F:tRNA binding"/>
    <property type="evidence" value="ECO:0007669"/>
    <property type="project" value="TreeGrafter"/>
</dbReference>
<accession>A0AAW1MGB8</accession>
<comment type="similarity">
    <text evidence="4">Belongs to the ELP5 family.</text>
</comment>
<keyword evidence="10" id="KW-1185">Reference proteome</keyword>
<evidence type="ECO:0000256" key="8">
    <source>
        <dbReference type="ARBA" id="ARBA00023242"/>
    </source>
</evidence>
<dbReference type="EMBL" id="JASPKY010000050">
    <property type="protein sequence ID" value="KAK9745290.1"/>
    <property type="molecule type" value="Genomic_DNA"/>
</dbReference>
<evidence type="ECO:0000256" key="2">
    <source>
        <dbReference type="ARBA" id="ARBA00004496"/>
    </source>
</evidence>
<proteinExistence type="inferred from homology"/>
<dbReference type="GO" id="GO:0002098">
    <property type="term" value="P:tRNA wobble uridine modification"/>
    <property type="evidence" value="ECO:0007669"/>
    <property type="project" value="InterPro"/>
</dbReference>
<name>A0AAW1MGB8_POPJA</name>
<dbReference type="GO" id="GO:0005829">
    <property type="term" value="C:cytosol"/>
    <property type="evidence" value="ECO:0007669"/>
    <property type="project" value="TreeGrafter"/>
</dbReference>
<comment type="caution">
    <text evidence="9">The sequence shown here is derived from an EMBL/GenBank/DDBJ whole genome shotgun (WGS) entry which is preliminary data.</text>
</comment>
<dbReference type="Pfam" id="PF10483">
    <property type="entry name" value="Elong_Iki1"/>
    <property type="match status" value="2"/>
</dbReference>
<dbReference type="GO" id="GO:0033588">
    <property type="term" value="C:elongator holoenzyme complex"/>
    <property type="evidence" value="ECO:0007669"/>
    <property type="project" value="InterPro"/>
</dbReference>
<sequence>MLLTHFNTTPYSKFILIDDCIEQPAGQILNYLITCRLQLTYEIHYGIYEGCYSRKVIPKVICHDFTRNLDLTDPLKVENVIAKIKDPSIVFIDSLVHIILIYGFKEAYRVLHYIINNPNILQVIAVYHSDLLEDEKILNNFQHLSTFSISVEPKFKSNRPRIAYTYKKSGGKVVKQIEEFYFENGVLKTEAIKKIDVQKLLQDTIEEIEPDKLTTFKISLKDDEEKAKASVVLPYLPKAKSEESEGVIHYQFDEVDDWDEEDPDDDLNI</sequence>
<evidence type="ECO:0000313" key="10">
    <source>
        <dbReference type="Proteomes" id="UP001458880"/>
    </source>
</evidence>